<gene>
    <name evidence="1" type="ORF">H8S47_04395</name>
</gene>
<protein>
    <submittedName>
        <fullName evidence="1">Uncharacterized protein</fullName>
    </submittedName>
</protein>
<dbReference type="Proteomes" id="UP000597613">
    <property type="component" value="Unassembled WGS sequence"/>
</dbReference>
<reference evidence="1 2" key="1">
    <citation type="submission" date="2020-08" db="EMBL/GenBank/DDBJ databases">
        <title>Putative novel bacterial strains isolated from necrotic wheat leaf tissues caused by Xanthomonas translucens.</title>
        <authorList>
            <person name="Tambong J.T."/>
        </authorList>
    </citation>
    <scope>NUCLEOTIDE SEQUENCE [LARGE SCALE GENOMIC DNA]</scope>
    <source>
        <strain evidence="2">DOAB 1063</strain>
    </source>
</reference>
<proteinExistence type="predicted"/>
<evidence type="ECO:0000313" key="2">
    <source>
        <dbReference type="Proteomes" id="UP000597613"/>
    </source>
</evidence>
<comment type="caution">
    <text evidence="1">The sequence shown here is derived from an EMBL/GenBank/DDBJ whole genome shotgun (WGS) entry which is preliminary data.</text>
</comment>
<keyword evidence="2" id="KW-1185">Reference proteome</keyword>
<evidence type="ECO:0000313" key="1">
    <source>
        <dbReference type="EMBL" id="MBC3940922.1"/>
    </source>
</evidence>
<name>A0ABR7AKT3_9SPHN</name>
<organism evidence="1 2">
    <name type="scientific">Sphingomonas albertensis</name>
    <dbReference type="NCBI Taxonomy" id="2762591"/>
    <lineage>
        <taxon>Bacteria</taxon>
        <taxon>Pseudomonadati</taxon>
        <taxon>Pseudomonadota</taxon>
        <taxon>Alphaproteobacteria</taxon>
        <taxon>Sphingomonadales</taxon>
        <taxon>Sphingomonadaceae</taxon>
        <taxon>Sphingomonas</taxon>
    </lineage>
</organism>
<dbReference type="EMBL" id="JACONT010000006">
    <property type="protein sequence ID" value="MBC3940922.1"/>
    <property type="molecule type" value="Genomic_DNA"/>
</dbReference>
<dbReference type="RefSeq" id="WP_187502704.1">
    <property type="nucleotide sequence ID" value="NZ_CP162536.1"/>
</dbReference>
<sequence>MSARALIRQADLARVLRAAEKVGIPVRVEIEPGRIVVTTGRDIVPAGANSLDEMFA</sequence>
<accession>A0ABR7AKT3</accession>